<dbReference type="GO" id="GO:0046677">
    <property type="term" value="P:response to antibiotic"/>
    <property type="evidence" value="ECO:0007669"/>
    <property type="project" value="InterPro"/>
</dbReference>
<dbReference type="GO" id="GO:0030655">
    <property type="term" value="P:beta-lactam antibiotic catabolic process"/>
    <property type="evidence" value="ECO:0007669"/>
    <property type="project" value="InterPro"/>
</dbReference>
<evidence type="ECO:0000313" key="5">
    <source>
        <dbReference type="Proteomes" id="UP000184080"/>
    </source>
</evidence>
<dbReference type="RefSeq" id="WP_083599933.1">
    <property type="nucleotide sequence ID" value="NZ_FQZO01000005.1"/>
</dbReference>
<dbReference type="Pfam" id="PF13354">
    <property type="entry name" value="Beta-lactamase2"/>
    <property type="match status" value="1"/>
</dbReference>
<dbReference type="EMBL" id="FQZO01000005">
    <property type="protein sequence ID" value="SHJ47751.1"/>
    <property type="molecule type" value="Genomic_DNA"/>
</dbReference>
<feature type="region of interest" description="Disordered" evidence="1">
    <location>
        <begin position="54"/>
        <end position="81"/>
    </location>
</feature>
<dbReference type="PANTHER" id="PTHR35333:SF3">
    <property type="entry name" value="BETA-LACTAMASE-TYPE TRANSPEPTIDASE FOLD CONTAINING PROTEIN"/>
    <property type="match status" value="1"/>
</dbReference>
<dbReference type="Proteomes" id="UP000184080">
    <property type="component" value="Unassembled WGS sequence"/>
</dbReference>
<dbReference type="InterPro" id="IPR012338">
    <property type="entry name" value="Beta-lactam/transpept-like"/>
</dbReference>
<proteinExistence type="predicted"/>
<name>A0A1M6JM37_9CLOT</name>
<dbReference type="SUPFAM" id="SSF56601">
    <property type="entry name" value="beta-lactamase/transpeptidase-like"/>
    <property type="match status" value="1"/>
</dbReference>
<dbReference type="InterPro" id="IPR000871">
    <property type="entry name" value="Beta-lactam_class-A"/>
</dbReference>
<dbReference type="Gene3D" id="3.40.710.10">
    <property type="entry name" value="DD-peptidase/beta-lactamase superfamily"/>
    <property type="match status" value="1"/>
</dbReference>
<keyword evidence="2" id="KW-0812">Transmembrane</keyword>
<dbReference type="AlphaFoldDB" id="A0A1M6JM37"/>
<reference evidence="4 5" key="1">
    <citation type="submission" date="2016-11" db="EMBL/GenBank/DDBJ databases">
        <authorList>
            <person name="Jaros S."/>
            <person name="Januszkiewicz K."/>
            <person name="Wedrychowicz H."/>
        </authorList>
    </citation>
    <scope>NUCLEOTIDE SEQUENCE [LARGE SCALE GENOMIC DNA]</scope>
    <source>
        <strain evidence="4 5">DSM 21864</strain>
    </source>
</reference>
<keyword evidence="2" id="KW-0472">Membrane</keyword>
<dbReference type="PANTHER" id="PTHR35333">
    <property type="entry name" value="BETA-LACTAMASE"/>
    <property type="match status" value="1"/>
</dbReference>
<evidence type="ECO:0000256" key="2">
    <source>
        <dbReference type="SAM" id="Phobius"/>
    </source>
</evidence>
<keyword evidence="5" id="KW-1185">Reference proteome</keyword>
<feature type="transmembrane region" description="Helical" evidence="2">
    <location>
        <begin position="12"/>
        <end position="33"/>
    </location>
</feature>
<accession>A0A1M6JM37</accession>
<dbReference type="STRING" id="1121298.SAMN05444401_3152"/>
<dbReference type="GO" id="GO:0008800">
    <property type="term" value="F:beta-lactamase activity"/>
    <property type="evidence" value="ECO:0007669"/>
    <property type="project" value="InterPro"/>
</dbReference>
<dbReference type="OrthoDB" id="9775096at2"/>
<keyword evidence="2" id="KW-1133">Transmembrane helix</keyword>
<dbReference type="InterPro" id="IPR045155">
    <property type="entry name" value="Beta-lactam_cat"/>
</dbReference>
<sequence length="323" mass="37344">MKKKYDKKTYFTRRILVAAAMVVTIAAIIILSLNLDIFAKDNKDEALELNSETLEAKNSKDKEDSPPNDSKEKNSALDKKMSKEELEQNIKNYMGKDINNLGLIYYDLTTGEKVTFNENKKFLAASTVKVQMNVIAYDWVDKGKLNLEEKLSYSKNDYEDGTGILQDEDKSKPFKIQDLLDYSIIYSDNIATNMIIRRLGGSKNLRTMVNSKFKINMDTSGNYITPKGEFTILKYLYENSNNENYAHLIDIMKNTIFHDRMDKYISQEITAHKTGDYDEYVNDVGIVFTEKPYILVAYTYNLQDGYEDIARLSQMVYEYHLSK</sequence>
<organism evidence="4 5">
    <name type="scientific">Clostridium amylolyticum</name>
    <dbReference type="NCBI Taxonomy" id="1121298"/>
    <lineage>
        <taxon>Bacteria</taxon>
        <taxon>Bacillati</taxon>
        <taxon>Bacillota</taxon>
        <taxon>Clostridia</taxon>
        <taxon>Eubacteriales</taxon>
        <taxon>Clostridiaceae</taxon>
        <taxon>Clostridium</taxon>
    </lineage>
</organism>
<gene>
    <name evidence="4" type="ORF">SAMN05444401_3152</name>
</gene>
<evidence type="ECO:0000313" key="4">
    <source>
        <dbReference type="EMBL" id="SHJ47751.1"/>
    </source>
</evidence>
<feature type="domain" description="Beta-lactamase class A catalytic" evidence="3">
    <location>
        <begin position="103"/>
        <end position="299"/>
    </location>
</feature>
<protein>
    <submittedName>
        <fullName evidence="4">Beta-lactamase class A</fullName>
    </submittedName>
</protein>
<evidence type="ECO:0000259" key="3">
    <source>
        <dbReference type="Pfam" id="PF13354"/>
    </source>
</evidence>
<evidence type="ECO:0000256" key="1">
    <source>
        <dbReference type="SAM" id="MobiDB-lite"/>
    </source>
</evidence>